<dbReference type="EMBL" id="JAHXDN010000009">
    <property type="protein sequence ID" value="MBW4710540.1"/>
    <property type="molecule type" value="Genomic_DNA"/>
</dbReference>
<dbReference type="PANTHER" id="PTHR20974:SF0">
    <property type="entry name" value="UPF0585 PROTEIN CG18661"/>
    <property type="match status" value="1"/>
</dbReference>
<dbReference type="Proteomes" id="UP001138661">
    <property type="component" value="Unassembled WGS sequence"/>
</dbReference>
<evidence type="ECO:0000313" key="2">
    <source>
        <dbReference type="Proteomes" id="UP001138661"/>
    </source>
</evidence>
<keyword evidence="2" id="KW-1185">Reference proteome</keyword>
<name>A0A9X1FYK2_9RHOB</name>
<dbReference type="InterPro" id="IPR010342">
    <property type="entry name" value="DUF938"/>
</dbReference>
<dbReference type="RefSeq" id="WP_219507274.1">
    <property type="nucleotide sequence ID" value="NZ_JAHXDN010000009.1"/>
</dbReference>
<evidence type="ECO:0000313" key="1">
    <source>
        <dbReference type="EMBL" id="MBW4710540.1"/>
    </source>
</evidence>
<gene>
    <name evidence="1" type="ORF">KX928_22360</name>
</gene>
<dbReference type="AlphaFoldDB" id="A0A9X1FYK2"/>
<comment type="caution">
    <text evidence="1">The sequence shown here is derived from an EMBL/GenBank/DDBJ whole genome shotgun (WGS) entry which is preliminary data.</text>
</comment>
<accession>A0A9X1FYK2</accession>
<protein>
    <submittedName>
        <fullName evidence="1">DUF938 domain-containing protein</fullName>
    </submittedName>
</protein>
<dbReference type="Pfam" id="PF06080">
    <property type="entry name" value="DUF938"/>
    <property type="match status" value="1"/>
</dbReference>
<proteinExistence type="predicted"/>
<dbReference type="PANTHER" id="PTHR20974">
    <property type="entry name" value="UPF0585 PROTEIN CG18661"/>
    <property type="match status" value="1"/>
</dbReference>
<reference evidence="1" key="1">
    <citation type="submission" date="2021-07" db="EMBL/GenBank/DDBJ databases">
        <title>Roseobacter insulae sp. nov., isolated from a tidal flat.</title>
        <authorList>
            <person name="Park S."/>
            <person name="Yoon J.-H."/>
        </authorList>
    </citation>
    <scope>NUCLEOTIDE SEQUENCE</scope>
    <source>
        <strain evidence="1">YSTF-M11</strain>
    </source>
</reference>
<organism evidence="1 2">
    <name type="scientific">Roseobacter insulae</name>
    <dbReference type="NCBI Taxonomy" id="2859783"/>
    <lineage>
        <taxon>Bacteria</taxon>
        <taxon>Pseudomonadati</taxon>
        <taxon>Pseudomonadota</taxon>
        <taxon>Alphaproteobacteria</taxon>
        <taxon>Rhodobacterales</taxon>
        <taxon>Roseobacteraceae</taxon>
        <taxon>Roseobacter</taxon>
    </lineage>
</organism>
<sequence length="216" mass="22894">MTTRLPDTASVAQPADGVKLHAPAAARNAEALTRLLSSHAPRSGHALEIASGTGQHVTAFAQALPDLIWQPTDVDPARIASIDAYVRDAALQNVAPARMLDATQAGWRDSLSGKDLIILVNLLHLIGSEPAKTLIAEAVGALVPRGRVILYGPFKRSGDLTSPGDMRFDADLRAADPEIGYKNDEEVVDWLASAGAKLIERIEMPANNLALIASRA</sequence>